<dbReference type="InterPro" id="IPR003594">
    <property type="entry name" value="HATPase_dom"/>
</dbReference>
<dbReference type="Pfam" id="PF02518">
    <property type="entry name" value="HATPase_c"/>
    <property type="match status" value="1"/>
</dbReference>
<evidence type="ECO:0000259" key="2">
    <source>
        <dbReference type="SMART" id="SM00387"/>
    </source>
</evidence>
<dbReference type="Gene3D" id="3.30.565.10">
    <property type="entry name" value="Histidine kinase-like ATPase, C-terminal domain"/>
    <property type="match status" value="1"/>
</dbReference>
<proteinExistence type="predicted"/>
<accession>A0A5E4YDK2</accession>
<keyword evidence="3" id="KW-0808">Transferase</keyword>
<keyword evidence="3" id="KW-0418">Kinase</keyword>
<protein>
    <submittedName>
        <fullName evidence="3">Signal transduction histidine kinase</fullName>
    </submittedName>
</protein>
<dbReference type="GO" id="GO:0016020">
    <property type="term" value="C:membrane"/>
    <property type="evidence" value="ECO:0007669"/>
    <property type="project" value="InterPro"/>
</dbReference>
<dbReference type="GO" id="GO:0000155">
    <property type="term" value="F:phosphorelay sensor kinase activity"/>
    <property type="evidence" value="ECO:0007669"/>
    <property type="project" value="InterPro"/>
</dbReference>
<gene>
    <name evidence="3" type="ORF">PAQ31011_04472</name>
</gene>
<feature type="transmembrane region" description="Helical" evidence="1">
    <location>
        <begin position="59"/>
        <end position="80"/>
    </location>
</feature>
<dbReference type="SMART" id="SM00387">
    <property type="entry name" value="HATPase_c"/>
    <property type="match status" value="1"/>
</dbReference>
<feature type="transmembrane region" description="Helical" evidence="1">
    <location>
        <begin position="132"/>
        <end position="152"/>
    </location>
</feature>
<evidence type="ECO:0000256" key="1">
    <source>
        <dbReference type="SAM" id="Phobius"/>
    </source>
</evidence>
<dbReference type="PANTHER" id="PTHR34220">
    <property type="entry name" value="SENSOR HISTIDINE KINASE YPDA"/>
    <property type="match status" value="1"/>
</dbReference>
<reference evidence="3 4" key="1">
    <citation type="submission" date="2019-08" db="EMBL/GenBank/DDBJ databases">
        <authorList>
            <person name="Peeters C."/>
        </authorList>
    </citation>
    <scope>NUCLEOTIDE SEQUENCE [LARGE SCALE GENOMIC DNA]</scope>
    <source>
        <strain evidence="3 4">LMG 31011</strain>
    </source>
</reference>
<keyword evidence="1" id="KW-1133">Transmembrane helix</keyword>
<evidence type="ECO:0000313" key="4">
    <source>
        <dbReference type="Proteomes" id="UP000366819"/>
    </source>
</evidence>
<feature type="transmembrane region" description="Helical" evidence="1">
    <location>
        <begin position="36"/>
        <end position="53"/>
    </location>
</feature>
<name>A0A5E4YDK2_9BURK</name>
<keyword evidence="1" id="KW-0812">Transmembrane</keyword>
<evidence type="ECO:0000313" key="3">
    <source>
        <dbReference type="EMBL" id="VVE46819.1"/>
    </source>
</evidence>
<organism evidence="3 4">
    <name type="scientific">Pandoraea aquatica</name>
    <dbReference type="NCBI Taxonomy" id="2508290"/>
    <lineage>
        <taxon>Bacteria</taxon>
        <taxon>Pseudomonadati</taxon>
        <taxon>Pseudomonadota</taxon>
        <taxon>Betaproteobacteria</taxon>
        <taxon>Burkholderiales</taxon>
        <taxon>Burkholderiaceae</taxon>
        <taxon>Pandoraea</taxon>
    </lineage>
</organism>
<keyword evidence="1" id="KW-0472">Membrane</keyword>
<dbReference type="RefSeq" id="WP_174990231.1">
    <property type="nucleotide sequence ID" value="NZ_CABPSN010000008.1"/>
</dbReference>
<dbReference type="Pfam" id="PF06580">
    <property type="entry name" value="His_kinase"/>
    <property type="match status" value="1"/>
</dbReference>
<dbReference type="EMBL" id="CABPSN010000008">
    <property type="protein sequence ID" value="VVE46819.1"/>
    <property type="molecule type" value="Genomic_DNA"/>
</dbReference>
<dbReference type="SUPFAM" id="SSF55874">
    <property type="entry name" value="ATPase domain of HSP90 chaperone/DNA topoisomerase II/histidine kinase"/>
    <property type="match status" value="1"/>
</dbReference>
<dbReference type="InterPro" id="IPR050640">
    <property type="entry name" value="Bact_2-comp_sensor_kinase"/>
</dbReference>
<dbReference type="AlphaFoldDB" id="A0A5E4YDK2"/>
<dbReference type="Proteomes" id="UP000366819">
    <property type="component" value="Unassembled WGS sequence"/>
</dbReference>
<dbReference type="InterPro" id="IPR036890">
    <property type="entry name" value="HATPase_C_sf"/>
</dbReference>
<dbReference type="PANTHER" id="PTHR34220:SF9">
    <property type="entry name" value="SIGNAL TRANSDUCTION HISTIDINE KINASE INTERNAL REGION DOMAIN-CONTAINING PROTEIN"/>
    <property type="match status" value="1"/>
</dbReference>
<feature type="domain" description="Histidine kinase/HSP90-like ATPase" evidence="2">
    <location>
        <begin position="275"/>
        <end position="391"/>
    </location>
</feature>
<feature type="transmembrane region" description="Helical" evidence="1">
    <location>
        <begin position="92"/>
        <end position="112"/>
    </location>
</feature>
<keyword evidence="4" id="KW-1185">Reference proteome</keyword>
<dbReference type="InterPro" id="IPR010559">
    <property type="entry name" value="Sig_transdc_His_kin_internal"/>
</dbReference>
<sequence>MTSMMKSPQTPQTAQATQAGRVMATRGLWSRFARELAGVLLFNTAIALALWFIGFGGTFIQNLVFAQCIGIAITVFIDGGRRLIWRDARPSMVGFLLLVAFGCAAGLALGIVSGTMLLGLPITMWRPVNGHSMPIVLLIALIATAIGSYHGWSRARIAQLREETAQQALREAAADRQLVYAQLQTLQAQLEPHFLFNVLANLDSLIASDPARARVLLGHLNRFLRASLAATRSESTPLADEFALLEALLAIQQVRFGERLRYAFDLPEDCRTVCVPPMLVQPLVENAVKHGVEPLPHGAVVTVSAWREPEVSGVAHIVVRVTDDGAGFANVHKSPKGHVNPGNDAAARSGGIGLTNIRERLRVLYGDDARLTLTEGVPRGVVATLRLPVASPGQGAEAGSASGRGF</sequence>